<comment type="similarity">
    <text evidence="2">Belongs to the CPA3 antiporters (TC 2.A.63) subunit E family.</text>
</comment>
<organism evidence="7 8">
    <name type="scientific">Actinocorallia libanotica</name>
    <dbReference type="NCBI Taxonomy" id="46162"/>
    <lineage>
        <taxon>Bacteria</taxon>
        <taxon>Bacillati</taxon>
        <taxon>Actinomycetota</taxon>
        <taxon>Actinomycetes</taxon>
        <taxon>Streptosporangiales</taxon>
        <taxon>Thermomonosporaceae</taxon>
        <taxon>Actinocorallia</taxon>
    </lineage>
</organism>
<reference evidence="7 8" key="1">
    <citation type="journal article" date="2019" name="Int. J. Syst. Evol. Microbiol.">
        <title>The Global Catalogue of Microorganisms (GCM) 10K type strain sequencing project: providing services to taxonomists for standard genome sequencing and annotation.</title>
        <authorList>
            <consortium name="The Broad Institute Genomics Platform"/>
            <consortium name="The Broad Institute Genome Sequencing Center for Infectious Disease"/>
            <person name="Wu L."/>
            <person name="Ma J."/>
        </authorList>
    </citation>
    <scope>NUCLEOTIDE SEQUENCE [LARGE SCALE GENOMIC DNA]</scope>
    <source>
        <strain evidence="7 8">JCM 10696</strain>
    </source>
</reference>
<dbReference type="InterPro" id="IPR002758">
    <property type="entry name" value="Cation_antiport_E"/>
</dbReference>
<keyword evidence="8" id="KW-1185">Reference proteome</keyword>
<keyword evidence="3" id="KW-1003">Cell membrane</keyword>
<comment type="subcellular location">
    <subcellularLocation>
        <location evidence="1">Cell membrane</location>
        <topology evidence="1">Multi-pass membrane protein</topology>
    </subcellularLocation>
</comment>
<protein>
    <recommendedName>
        <fullName evidence="9">Multicomponent Na+:H+ antiporter subunit E</fullName>
    </recommendedName>
</protein>
<name>A0ABN1Q6B2_9ACTN</name>
<evidence type="ECO:0000313" key="7">
    <source>
        <dbReference type="EMBL" id="GAA0938225.1"/>
    </source>
</evidence>
<dbReference type="Pfam" id="PF01899">
    <property type="entry name" value="MNHE"/>
    <property type="match status" value="1"/>
</dbReference>
<dbReference type="Proteomes" id="UP001500665">
    <property type="component" value="Unassembled WGS sequence"/>
</dbReference>
<evidence type="ECO:0000256" key="3">
    <source>
        <dbReference type="ARBA" id="ARBA00022475"/>
    </source>
</evidence>
<proteinExistence type="inferred from homology"/>
<evidence type="ECO:0000256" key="6">
    <source>
        <dbReference type="ARBA" id="ARBA00023136"/>
    </source>
</evidence>
<evidence type="ECO:0000256" key="1">
    <source>
        <dbReference type="ARBA" id="ARBA00004651"/>
    </source>
</evidence>
<evidence type="ECO:0000313" key="8">
    <source>
        <dbReference type="Proteomes" id="UP001500665"/>
    </source>
</evidence>
<keyword evidence="5" id="KW-1133">Transmembrane helix</keyword>
<evidence type="ECO:0000256" key="2">
    <source>
        <dbReference type="ARBA" id="ARBA00006228"/>
    </source>
</evidence>
<keyword evidence="4" id="KW-0812">Transmembrane</keyword>
<evidence type="ECO:0008006" key="9">
    <source>
        <dbReference type="Google" id="ProtNLM"/>
    </source>
</evidence>
<gene>
    <name evidence="7" type="ORF">GCM10009550_05760</name>
</gene>
<dbReference type="RefSeq" id="WP_344236337.1">
    <property type="nucleotide sequence ID" value="NZ_BAAAHH010000001.1"/>
</dbReference>
<evidence type="ECO:0000256" key="5">
    <source>
        <dbReference type="ARBA" id="ARBA00022989"/>
    </source>
</evidence>
<sequence>MRAADPPRRAALRVWRTAVLVLFYARFFLRSNVEVIVEVLTPGSGLAPAVVRLPLRSRTVLEIATMAHLISLSPGALVLEARADPPELYVHGMHVADPKGFLAELGGLEERLLGAMRPVGREAS</sequence>
<dbReference type="EMBL" id="BAAAHH010000001">
    <property type="protein sequence ID" value="GAA0938225.1"/>
    <property type="molecule type" value="Genomic_DNA"/>
</dbReference>
<evidence type="ECO:0000256" key="4">
    <source>
        <dbReference type="ARBA" id="ARBA00022692"/>
    </source>
</evidence>
<dbReference type="PANTHER" id="PTHR34584:SF1">
    <property type="entry name" value="NA(+)_H(+) ANTIPORTER SUBUNIT E1"/>
    <property type="match status" value="1"/>
</dbReference>
<accession>A0ABN1Q6B2</accession>
<dbReference type="PANTHER" id="PTHR34584">
    <property type="entry name" value="NA(+)/H(+) ANTIPORTER SUBUNIT E1"/>
    <property type="match status" value="1"/>
</dbReference>
<comment type="caution">
    <text evidence="7">The sequence shown here is derived from an EMBL/GenBank/DDBJ whole genome shotgun (WGS) entry which is preliminary data.</text>
</comment>
<keyword evidence="6" id="KW-0472">Membrane</keyword>